<dbReference type="Proteomes" id="UP000582659">
    <property type="component" value="Unassembled WGS sequence"/>
</dbReference>
<organism evidence="1 2">
    <name type="scientific">Bursaphelenchus xylophilus</name>
    <name type="common">Pinewood nematode worm</name>
    <name type="synonym">Aphelenchoides xylophilus</name>
    <dbReference type="NCBI Taxonomy" id="6326"/>
    <lineage>
        <taxon>Eukaryota</taxon>
        <taxon>Metazoa</taxon>
        <taxon>Ecdysozoa</taxon>
        <taxon>Nematoda</taxon>
        <taxon>Chromadorea</taxon>
        <taxon>Rhabditida</taxon>
        <taxon>Tylenchina</taxon>
        <taxon>Tylenchomorpha</taxon>
        <taxon>Aphelenchoidea</taxon>
        <taxon>Aphelenchoididae</taxon>
        <taxon>Bursaphelenchus</taxon>
    </lineage>
</organism>
<sequence length="273" mass="31916">MCTNWFLPRIGSTSWVYKIEKNDRPHQTPRLPTDFSYPAHRLRGKPYQLGHFTSHDPRVFADIKLEYSYFGQYDAHIFHIKTKKLTMYLDNFILYDLPPMPHLVELECEFGTVGLMINNGALEFYGEIIQRLFAAAPSLNRIMLECGASVLGTFTELSEDRVADFFRVLESTLDLFSKHFEKMDVKLDFGVNLPHSLLDELDAKTELIAAIPVPMLFDYHPNDLHADYYLKMLNDLYYSKPDVPKHLLNKAIGFEIRFMEDVYFSWGDRLRVR</sequence>
<keyword evidence="2" id="KW-1185">Reference proteome</keyword>
<name>A0A7I8WL45_BURXY</name>
<dbReference type="AlphaFoldDB" id="A0A7I8WL45"/>
<evidence type="ECO:0000313" key="1">
    <source>
        <dbReference type="EMBL" id="CAD5220125.1"/>
    </source>
</evidence>
<accession>A0A7I8WL45</accession>
<comment type="caution">
    <text evidence="1">The sequence shown here is derived from an EMBL/GenBank/DDBJ whole genome shotgun (WGS) entry which is preliminary data.</text>
</comment>
<protein>
    <submittedName>
        <fullName evidence="1">(pine wood nematode) hypothetical protein</fullName>
    </submittedName>
</protein>
<dbReference type="Proteomes" id="UP000659654">
    <property type="component" value="Unassembled WGS sequence"/>
</dbReference>
<dbReference type="EMBL" id="CAJFCV020000003">
    <property type="protein sequence ID" value="CAG9105961.1"/>
    <property type="molecule type" value="Genomic_DNA"/>
</dbReference>
<proteinExistence type="predicted"/>
<dbReference type="EMBL" id="CAJFDI010000003">
    <property type="protein sequence ID" value="CAD5220125.1"/>
    <property type="molecule type" value="Genomic_DNA"/>
</dbReference>
<gene>
    <name evidence="1" type="ORF">BXYJ_LOCUS6022</name>
</gene>
<reference evidence="1" key="1">
    <citation type="submission" date="2020-09" db="EMBL/GenBank/DDBJ databases">
        <authorList>
            <person name="Kikuchi T."/>
        </authorList>
    </citation>
    <scope>NUCLEOTIDE SEQUENCE</scope>
    <source>
        <strain evidence="1">Ka4C1</strain>
    </source>
</reference>
<evidence type="ECO:0000313" key="2">
    <source>
        <dbReference type="Proteomes" id="UP000659654"/>
    </source>
</evidence>